<evidence type="ECO:0000256" key="4">
    <source>
        <dbReference type="ARBA" id="ARBA00022932"/>
    </source>
</evidence>
<evidence type="ECO:0000256" key="3">
    <source>
        <dbReference type="ARBA" id="ARBA00022705"/>
    </source>
</evidence>
<dbReference type="Gene3D" id="1.10.8.60">
    <property type="match status" value="1"/>
</dbReference>
<dbReference type="GO" id="GO:0003677">
    <property type="term" value="F:DNA binding"/>
    <property type="evidence" value="ECO:0007669"/>
    <property type="project" value="InterPro"/>
</dbReference>
<accession>A0A0G0NHK5</accession>
<dbReference type="Proteomes" id="UP000034665">
    <property type="component" value="Unassembled WGS sequence"/>
</dbReference>
<dbReference type="PATRIC" id="fig|1619013.3.peg.727"/>
<comment type="caution">
    <text evidence="5">The sequence shown here is derived from an EMBL/GenBank/DDBJ whole genome shotgun (WGS) entry which is preliminary data.</text>
</comment>
<evidence type="ECO:0000256" key="1">
    <source>
        <dbReference type="ARBA" id="ARBA00022679"/>
    </source>
</evidence>
<dbReference type="GO" id="GO:0003887">
    <property type="term" value="F:DNA-directed DNA polymerase activity"/>
    <property type="evidence" value="ECO:0007669"/>
    <property type="project" value="UniProtKB-KW"/>
</dbReference>
<sequence>MKAEKRMVGTRLIAIVPFIDIIKVYDNADGSNPFHVSCFIFHYSRKMITFLHGADTYRREQRLRELTKAYQKKYAVFSINPFDFDDESEVLRFKDFCSQQTMFENKKLALIDNAFSIKGDDTAQHILKSALANESVIVFISEFTDETNSRPRDRVTVPRDLLFLLNKPAMAETFDPLSDAKLAFFIATEAKKRSILISPEAADFLVFALRRDTQLIMNELEKVALYFNDAKRELSRQDVELLIDYLESPDIFAFTNAVSKQGPIASRLAPLERLFINQEEPAKIFNIFAKNQYIDLATVRMLADYDILVKSGKLDYETALVDSCFK</sequence>
<keyword evidence="3" id="KW-0235">DNA replication</keyword>
<keyword evidence="2" id="KW-0548">Nucleotidyltransferase</keyword>
<dbReference type="EMBL" id="LBWR01000002">
    <property type="protein sequence ID" value="KKR12301.1"/>
    <property type="molecule type" value="Genomic_DNA"/>
</dbReference>
<organism evidence="5 6">
    <name type="scientific">Candidatus Wolfebacteria bacterium GW2011_GWC2_39_22</name>
    <dbReference type="NCBI Taxonomy" id="1619013"/>
    <lineage>
        <taxon>Bacteria</taxon>
        <taxon>Candidatus Wolfeibacteriota</taxon>
    </lineage>
</organism>
<reference evidence="5 6" key="1">
    <citation type="journal article" date="2015" name="Nature">
        <title>rRNA introns, odd ribosomes, and small enigmatic genomes across a large radiation of phyla.</title>
        <authorList>
            <person name="Brown C.T."/>
            <person name="Hug L.A."/>
            <person name="Thomas B.C."/>
            <person name="Sharon I."/>
            <person name="Castelle C.J."/>
            <person name="Singh A."/>
            <person name="Wilkins M.J."/>
            <person name="Williams K.H."/>
            <person name="Banfield J.F."/>
        </authorList>
    </citation>
    <scope>NUCLEOTIDE SEQUENCE [LARGE SCALE GENOMIC DNA]</scope>
</reference>
<evidence type="ECO:0000313" key="6">
    <source>
        <dbReference type="Proteomes" id="UP000034665"/>
    </source>
</evidence>
<keyword evidence="1" id="KW-0808">Transferase</keyword>
<gene>
    <name evidence="5" type="ORF">UT41_C0002G0075</name>
</gene>
<evidence type="ECO:0000256" key="2">
    <source>
        <dbReference type="ARBA" id="ARBA00022695"/>
    </source>
</evidence>
<evidence type="ECO:0000313" key="5">
    <source>
        <dbReference type="EMBL" id="KKR12301.1"/>
    </source>
</evidence>
<dbReference type="STRING" id="1619013.UT41_C0002G0075"/>
<dbReference type="InterPro" id="IPR027417">
    <property type="entry name" value="P-loop_NTPase"/>
</dbReference>
<dbReference type="InterPro" id="IPR005790">
    <property type="entry name" value="DNA_polIII_delta"/>
</dbReference>
<dbReference type="NCBIfam" id="TIGR01128">
    <property type="entry name" value="holA"/>
    <property type="match status" value="1"/>
</dbReference>
<dbReference type="PANTHER" id="PTHR34388:SF1">
    <property type="entry name" value="DNA POLYMERASE III SUBUNIT DELTA"/>
    <property type="match status" value="1"/>
</dbReference>
<dbReference type="GO" id="GO:0009360">
    <property type="term" value="C:DNA polymerase III complex"/>
    <property type="evidence" value="ECO:0007669"/>
    <property type="project" value="TreeGrafter"/>
</dbReference>
<name>A0A0G0NHK5_9BACT</name>
<dbReference type="PANTHER" id="PTHR34388">
    <property type="entry name" value="DNA POLYMERASE III SUBUNIT DELTA"/>
    <property type="match status" value="1"/>
</dbReference>
<protein>
    <submittedName>
        <fullName evidence="5">Uncharacterized protein</fullName>
    </submittedName>
</protein>
<dbReference type="GO" id="GO:0006261">
    <property type="term" value="P:DNA-templated DNA replication"/>
    <property type="evidence" value="ECO:0007669"/>
    <property type="project" value="TreeGrafter"/>
</dbReference>
<dbReference type="AlphaFoldDB" id="A0A0G0NHK5"/>
<keyword evidence="4" id="KW-0239">DNA-directed DNA polymerase</keyword>
<dbReference type="SUPFAM" id="SSF52540">
    <property type="entry name" value="P-loop containing nucleoside triphosphate hydrolases"/>
    <property type="match status" value="1"/>
</dbReference>
<proteinExistence type="predicted"/>